<dbReference type="EMBL" id="CP001734">
    <property type="protein sequence ID" value="ACV67540.1"/>
    <property type="molecule type" value="Genomic_DNA"/>
</dbReference>
<evidence type="ECO:0000256" key="3">
    <source>
        <dbReference type="ARBA" id="ARBA00023004"/>
    </source>
</evidence>
<protein>
    <submittedName>
        <fullName evidence="6">Membrane-bound menaquinol oxidoreductase, periplasmic ferredoxin subunit</fullName>
    </submittedName>
</protein>
<evidence type="ECO:0000313" key="7">
    <source>
        <dbReference type="Proteomes" id="UP000001052"/>
    </source>
</evidence>
<dbReference type="PANTHER" id="PTHR43177">
    <property type="entry name" value="PROTEIN NRFC"/>
    <property type="match status" value="1"/>
</dbReference>
<proteinExistence type="predicted"/>
<accession>C8WZR5</accession>
<dbReference type="InterPro" id="IPR054822">
    <property type="entry name" value="DsrO-like"/>
</dbReference>
<keyword evidence="1" id="KW-0004">4Fe-4S</keyword>
<dbReference type="PROSITE" id="PS00198">
    <property type="entry name" value="4FE4S_FER_1"/>
    <property type="match status" value="1"/>
</dbReference>
<dbReference type="InterPro" id="IPR017896">
    <property type="entry name" value="4Fe4S_Fe-S-bd"/>
</dbReference>
<name>C8WZR5_DESRD</name>
<organism evidence="6 7">
    <name type="scientific">Desulfohalobium retbaense (strain ATCC 49708 / DSM 5692 / JCM 16813 / HR100)</name>
    <dbReference type="NCBI Taxonomy" id="485915"/>
    <lineage>
        <taxon>Bacteria</taxon>
        <taxon>Pseudomonadati</taxon>
        <taxon>Thermodesulfobacteriota</taxon>
        <taxon>Desulfovibrionia</taxon>
        <taxon>Desulfovibrionales</taxon>
        <taxon>Desulfohalobiaceae</taxon>
        <taxon>Desulfohalobium</taxon>
    </lineage>
</organism>
<dbReference type="InterPro" id="IPR006311">
    <property type="entry name" value="TAT_signal"/>
</dbReference>
<dbReference type="eggNOG" id="COG0437">
    <property type="taxonomic scope" value="Bacteria"/>
</dbReference>
<evidence type="ECO:0000256" key="2">
    <source>
        <dbReference type="ARBA" id="ARBA00022723"/>
    </source>
</evidence>
<dbReference type="CDD" id="cd10551">
    <property type="entry name" value="PsrB"/>
    <property type="match status" value="1"/>
</dbReference>
<reference evidence="7" key="1">
    <citation type="submission" date="2009-09" db="EMBL/GenBank/DDBJ databases">
        <title>The complete chromosome of Desulfohalobium retbaense DSM 5692.</title>
        <authorList>
            <consortium name="US DOE Joint Genome Institute (JGI-PGF)"/>
            <person name="Lucas S."/>
            <person name="Copeland A."/>
            <person name="Lapidus A."/>
            <person name="Glavina del Rio T."/>
            <person name="Dalin E."/>
            <person name="Tice H."/>
            <person name="Bruce D."/>
            <person name="Goodwin L."/>
            <person name="Pitluck S."/>
            <person name="Kyrpides N."/>
            <person name="Mavromatis K."/>
            <person name="Ivanova N."/>
            <person name="Mikhailova N."/>
            <person name="Munk A.C."/>
            <person name="Brettin T."/>
            <person name="Detter J.C."/>
            <person name="Han C."/>
            <person name="Tapia R."/>
            <person name="Larimer F."/>
            <person name="Land M."/>
            <person name="Hauser L."/>
            <person name="Markowitz V."/>
            <person name="Cheng J.-F."/>
            <person name="Hugenholtz P."/>
            <person name="Woyke T."/>
            <person name="Wu D."/>
            <person name="Spring S."/>
            <person name="Klenk H.-P."/>
            <person name="Eisen J.A."/>
        </authorList>
    </citation>
    <scope>NUCLEOTIDE SEQUENCE [LARGE SCALE GENOMIC DNA]</scope>
    <source>
        <strain evidence="7">DSM 5692</strain>
    </source>
</reference>
<dbReference type="InterPro" id="IPR017900">
    <property type="entry name" value="4Fe4S_Fe_S_CS"/>
</dbReference>
<dbReference type="GO" id="GO:0046872">
    <property type="term" value="F:metal ion binding"/>
    <property type="evidence" value="ECO:0007669"/>
    <property type="project" value="UniProtKB-KW"/>
</dbReference>
<evidence type="ECO:0000256" key="1">
    <source>
        <dbReference type="ARBA" id="ARBA00022485"/>
    </source>
</evidence>
<keyword evidence="4" id="KW-0411">Iron-sulfur</keyword>
<dbReference type="OrthoDB" id="9789030at2"/>
<evidence type="ECO:0000256" key="4">
    <source>
        <dbReference type="ARBA" id="ARBA00023014"/>
    </source>
</evidence>
<evidence type="ECO:0000313" key="6">
    <source>
        <dbReference type="EMBL" id="ACV67540.1"/>
    </source>
</evidence>
<dbReference type="RefSeq" id="WP_015750699.1">
    <property type="nucleotide sequence ID" value="NC_013223.1"/>
</dbReference>
<dbReference type="SUPFAM" id="SSF54862">
    <property type="entry name" value="4Fe-4S ferredoxins"/>
    <property type="match status" value="1"/>
</dbReference>
<reference evidence="6 7" key="2">
    <citation type="journal article" date="2010" name="Stand. Genomic Sci.">
        <title>Complete genome sequence of Desulfohalobium retbaense type strain (HR(100)).</title>
        <authorList>
            <person name="Spring S."/>
            <person name="Nolan M."/>
            <person name="Lapidus A."/>
            <person name="Glavina Del Rio T."/>
            <person name="Copeland A."/>
            <person name="Tice H."/>
            <person name="Cheng J.F."/>
            <person name="Lucas S."/>
            <person name="Land M."/>
            <person name="Chen F."/>
            <person name="Bruce D."/>
            <person name="Goodwin L."/>
            <person name="Pitluck S."/>
            <person name="Ivanova N."/>
            <person name="Mavromatis K."/>
            <person name="Mikhailova N."/>
            <person name="Pati A."/>
            <person name="Chen A."/>
            <person name="Palaniappan K."/>
            <person name="Hauser L."/>
            <person name="Chang Y.J."/>
            <person name="Jeffries C.D."/>
            <person name="Munk C."/>
            <person name="Kiss H."/>
            <person name="Chain P."/>
            <person name="Han C."/>
            <person name="Brettin T."/>
            <person name="Detter J.C."/>
            <person name="Schuler E."/>
            <person name="Goker M."/>
            <person name="Rohde M."/>
            <person name="Bristow J."/>
            <person name="Eisen J.A."/>
            <person name="Markowitz V."/>
            <person name="Hugenholtz P."/>
            <person name="Kyrpides N.C."/>
            <person name="Klenk H.P."/>
        </authorList>
    </citation>
    <scope>NUCLEOTIDE SEQUENCE [LARGE SCALE GENOMIC DNA]</scope>
    <source>
        <strain evidence="6 7">DSM 5692</strain>
    </source>
</reference>
<dbReference type="KEGG" id="drt:Dret_0238"/>
<dbReference type="PROSITE" id="PS51379">
    <property type="entry name" value="4FE4S_FER_2"/>
    <property type="match status" value="1"/>
</dbReference>
<dbReference type="AlphaFoldDB" id="C8WZR5"/>
<dbReference type="InterPro" id="IPR050954">
    <property type="entry name" value="ET_IronSulfur_Cluster-Binding"/>
</dbReference>
<keyword evidence="2" id="KW-0479">Metal-binding</keyword>
<sequence>MDNTRRKFLKIAGMAAAVGMGSGVAGSAVASYKPHLSKHEQRKEALEGKRWGLVIDTRKFKSHKDFERCIEACHKIHNVPEIEGNKEVKWIWTDHFAHVFPGQPNPYLAERLENQEFLLLCNHCDNPPCVRVCPTRATFQREDGIVMMDFHRCIGCRYCMAGCPFGARSFNFGDPRPHIEEENTEFPARMKGVVEKCNLCAERLAEGKIPACVEASEGGIIFGDLDDPDSEIRKVLKENYTIRRKVDLGTNPSVYYIV</sequence>
<gene>
    <name evidence="6" type="primary">dsrO</name>
    <name evidence="6" type="ordered locus">Dret_0238</name>
</gene>
<dbReference type="STRING" id="485915.Dret_0238"/>
<evidence type="ECO:0000259" key="5">
    <source>
        <dbReference type="PROSITE" id="PS51379"/>
    </source>
</evidence>
<dbReference type="GO" id="GO:0051539">
    <property type="term" value="F:4 iron, 4 sulfur cluster binding"/>
    <property type="evidence" value="ECO:0007669"/>
    <property type="project" value="UniProtKB-KW"/>
</dbReference>
<dbReference type="PROSITE" id="PS51318">
    <property type="entry name" value="TAT"/>
    <property type="match status" value="1"/>
</dbReference>
<dbReference type="NCBIfam" id="NF045797">
    <property type="entry name" value="DsrO"/>
    <property type="match status" value="1"/>
</dbReference>
<dbReference type="Gene3D" id="3.30.70.20">
    <property type="match status" value="2"/>
</dbReference>
<keyword evidence="7" id="KW-1185">Reference proteome</keyword>
<feature type="domain" description="4Fe-4S ferredoxin-type" evidence="5">
    <location>
        <begin position="144"/>
        <end position="173"/>
    </location>
</feature>
<dbReference type="HOGENOM" id="CLU_043374_1_0_7"/>
<dbReference type="Proteomes" id="UP000001052">
    <property type="component" value="Chromosome"/>
</dbReference>
<keyword evidence="3" id="KW-0408">Iron</keyword>
<dbReference type="Pfam" id="PF13247">
    <property type="entry name" value="Fer4_11"/>
    <property type="match status" value="1"/>
</dbReference>
<dbReference type="PANTHER" id="PTHR43177:SF3">
    <property type="entry name" value="PROTEIN NRFC HOMOLOG"/>
    <property type="match status" value="1"/>
</dbReference>